<comment type="subcellular location">
    <subcellularLocation>
        <location evidence="1">Membrane</location>
        <topology evidence="1">Multi-pass membrane protein</topology>
    </subcellularLocation>
</comment>
<keyword evidence="4 5" id="KW-0472">Membrane</keyword>
<gene>
    <name evidence="6" type="ORF">IAC54_06230</name>
</gene>
<reference evidence="6" key="2">
    <citation type="journal article" date="2021" name="PeerJ">
        <title>Extensive microbial diversity within the chicken gut microbiome revealed by metagenomics and culture.</title>
        <authorList>
            <person name="Gilroy R."/>
            <person name="Ravi A."/>
            <person name="Getino M."/>
            <person name="Pursley I."/>
            <person name="Horton D.L."/>
            <person name="Alikhan N.F."/>
            <person name="Baker D."/>
            <person name="Gharbi K."/>
            <person name="Hall N."/>
            <person name="Watson M."/>
            <person name="Adriaenssens E.M."/>
            <person name="Foster-Nyarko E."/>
            <person name="Jarju S."/>
            <person name="Secka A."/>
            <person name="Antonio M."/>
            <person name="Oren A."/>
            <person name="Chaudhuri R.R."/>
            <person name="La Ragione R."/>
            <person name="Hildebrand F."/>
            <person name="Pallen M.J."/>
        </authorList>
    </citation>
    <scope>NUCLEOTIDE SEQUENCE</scope>
    <source>
        <strain evidence="6">G3-4614</strain>
    </source>
</reference>
<dbReference type="GO" id="GO:0009403">
    <property type="term" value="P:toxin biosynthetic process"/>
    <property type="evidence" value="ECO:0007669"/>
    <property type="project" value="InterPro"/>
</dbReference>
<keyword evidence="2 5" id="KW-0812">Transmembrane</keyword>
<evidence type="ECO:0000313" key="6">
    <source>
        <dbReference type="EMBL" id="MBO8438478.1"/>
    </source>
</evidence>
<dbReference type="AlphaFoldDB" id="A0A9D9E4Z9"/>
<evidence type="ECO:0000313" key="7">
    <source>
        <dbReference type="Proteomes" id="UP000823636"/>
    </source>
</evidence>
<protein>
    <submittedName>
        <fullName evidence="6">CvpA family protein</fullName>
    </submittedName>
</protein>
<feature type="transmembrane region" description="Helical" evidence="5">
    <location>
        <begin position="103"/>
        <end position="122"/>
    </location>
</feature>
<sequence length="165" mass="17980">MSVFDIVIVAILLFALVRGYITGLVRQLGVLLGVILGIVFSSMTAPLLIEFLAFISGDNWHLGLRSATILAFVLIFLLTYIAGHLIHKTATTFKVGWLDRLCGALFGTVKYLLVISLLLNIYKIGYEFISGNAAPAPTGVTYDKVIRFAPLVIGYAEETGTQLIE</sequence>
<comment type="caution">
    <text evidence="6">The sequence shown here is derived from an EMBL/GenBank/DDBJ whole genome shotgun (WGS) entry which is preliminary data.</text>
</comment>
<evidence type="ECO:0000256" key="3">
    <source>
        <dbReference type="ARBA" id="ARBA00022989"/>
    </source>
</evidence>
<dbReference type="GO" id="GO:0016020">
    <property type="term" value="C:membrane"/>
    <property type="evidence" value="ECO:0007669"/>
    <property type="project" value="UniProtKB-SubCell"/>
</dbReference>
<proteinExistence type="predicted"/>
<feature type="transmembrane region" description="Helical" evidence="5">
    <location>
        <begin position="62"/>
        <end position="83"/>
    </location>
</feature>
<dbReference type="PANTHER" id="PTHR37306:SF1">
    <property type="entry name" value="COLICIN V PRODUCTION PROTEIN"/>
    <property type="match status" value="1"/>
</dbReference>
<dbReference type="EMBL" id="JADIMW010000067">
    <property type="protein sequence ID" value="MBO8438478.1"/>
    <property type="molecule type" value="Genomic_DNA"/>
</dbReference>
<evidence type="ECO:0000256" key="2">
    <source>
        <dbReference type="ARBA" id="ARBA00022692"/>
    </source>
</evidence>
<organism evidence="6 7">
    <name type="scientific">Candidatus Caccoplasma merdipullorum</name>
    <dbReference type="NCBI Taxonomy" id="2840718"/>
    <lineage>
        <taxon>Bacteria</taxon>
        <taxon>Pseudomonadati</taxon>
        <taxon>Bacteroidota</taxon>
        <taxon>Bacteroidia</taxon>
        <taxon>Bacteroidales</taxon>
        <taxon>Bacteroidaceae</taxon>
        <taxon>Bacteroidaceae incertae sedis</taxon>
        <taxon>Candidatus Caccoplasma</taxon>
    </lineage>
</organism>
<name>A0A9D9E4Z9_9BACT</name>
<feature type="transmembrane region" description="Helical" evidence="5">
    <location>
        <begin position="29"/>
        <end position="55"/>
    </location>
</feature>
<dbReference type="Pfam" id="PF02674">
    <property type="entry name" value="Colicin_V"/>
    <property type="match status" value="1"/>
</dbReference>
<evidence type="ECO:0000256" key="1">
    <source>
        <dbReference type="ARBA" id="ARBA00004141"/>
    </source>
</evidence>
<reference evidence="6" key="1">
    <citation type="submission" date="2020-10" db="EMBL/GenBank/DDBJ databases">
        <authorList>
            <person name="Gilroy R."/>
        </authorList>
    </citation>
    <scope>NUCLEOTIDE SEQUENCE</scope>
    <source>
        <strain evidence="6">G3-4614</strain>
    </source>
</reference>
<evidence type="ECO:0000256" key="5">
    <source>
        <dbReference type="SAM" id="Phobius"/>
    </source>
</evidence>
<keyword evidence="3 5" id="KW-1133">Transmembrane helix</keyword>
<accession>A0A9D9E4Z9</accession>
<dbReference type="InterPro" id="IPR003825">
    <property type="entry name" value="Colicin-V_CvpA"/>
</dbReference>
<evidence type="ECO:0000256" key="4">
    <source>
        <dbReference type="ARBA" id="ARBA00023136"/>
    </source>
</evidence>
<dbReference type="PANTHER" id="PTHR37306">
    <property type="entry name" value="COLICIN V PRODUCTION PROTEIN"/>
    <property type="match status" value="1"/>
</dbReference>
<dbReference type="Proteomes" id="UP000823636">
    <property type="component" value="Unassembled WGS sequence"/>
</dbReference>